<dbReference type="InterPro" id="IPR029058">
    <property type="entry name" value="AB_hydrolase_fold"/>
</dbReference>
<dbReference type="GO" id="GO:0016788">
    <property type="term" value="F:hydrolase activity, acting on ester bonds"/>
    <property type="evidence" value="ECO:0007669"/>
    <property type="project" value="InterPro"/>
</dbReference>
<dbReference type="Pfam" id="PF07819">
    <property type="entry name" value="PGAP1"/>
    <property type="match status" value="1"/>
</dbReference>
<gene>
    <name evidence="2" type="ORF">EJ419_00425</name>
</gene>
<proteinExistence type="predicted"/>
<dbReference type="AlphaFoldDB" id="A0A4R0QWR8"/>
<comment type="caution">
    <text evidence="2">The sequence shown here is derived from an EMBL/GenBank/DDBJ whole genome shotgun (WGS) entry which is preliminary data.</text>
</comment>
<dbReference type="OrthoDB" id="5095936at2"/>
<dbReference type="InterPro" id="IPR012908">
    <property type="entry name" value="PGAP1-ab_dom-like"/>
</dbReference>
<sequence length="522" mass="57242">MGKIQQNSYSLCFLGLFDFRTYFVGFHAYRAKRLNACLLILPHVFSLLPPFALQNGSVRMDSHTFTSAYIYGGVTHIEDPEEINELACILTSFSEKLIDAASAYAQCYSYAHNQLAVLSNCVAPTHIHTYDIKTARLLQDSDQLRTVLTDIADRTRNITDNLERSLDIYSHAEAETSRILQSLVTLAMGISPLPMALALSGWSISQEASSNRGSFQGFLTNNAQAQQSVLQGIGDNVSQGNGIPGAAQALSPVARMARTVYQGKSLEVNPITVHKPLPQSHSLSDSLSNLERLSIGQPGNSYATISIQRYTHSDNTHSWIVTIPGTDGHKDSPFGWAQNINLMASHASTRAQAESQQAVLQAMTQAGIKETDEVALIGHSQGGIVAASIASDKTVPYKISHVVTAGSPVANHPIDTQKTWVTSIETDHELVSNLDGKNNPSHPHWLTIRGKITDSPSAAQSSHVPFSTPKHELSHGMNYHVATYRNALELDSDGLNEHNEHFRKFTEGKMDENLYFTCRIYE</sequence>
<evidence type="ECO:0000259" key="1">
    <source>
        <dbReference type="Pfam" id="PF07819"/>
    </source>
</evidence>
<reference evidence="2 3" key="1">
    <citation type="submission" date="2018-12" db="EMBL/GenBank/DDBJ databases">
        <title>Alloscrdovia theropitheci sp. nov: a novel taxon from the feces of the bleeding-herat monkey (Theropithecus geleda).</title>
        <authorList>
            <person name="Modesto M."/>
        </authorList>
    </citation>
    <scope>NUCLEOTIDE SEQUENCE [LARGE SCALE GENOMIC DNA]</scope>
    <source>
        <strain evidence="2 3">GLDI4/2</strain>
    </source>
</reference>
<accession>A0A4R0QWR8</accession>
<evidence type="ECO:0000313" key="3">
    <source>
        <dbReference type="Proteomes" id="UP000291289"/>
    </source>
</evidence>
<organism evidence="2 3">
    <name type="scientific">Alloscardovia theropitheci</name>
    <dbReference type="NCBI Taxonomy" id="2496842"/>
    <lineage>
        <taxon>Bacteria</taxon>
        <taxon>Bacillati</taxon>
        <taxon>Actinomycetota</taxon>
        <taxon>Actinomycetes</taxon>
        <taxon>Bifidobacteriales</taxon>
        <taxon>Bifidobacteriaceae</taxon>
        <taxon>Alloscardovia</taxon>
    </lineage>
</organism>
<protein>
    <recommendedName>
        <fullName evidence="1">GPI inositol-deacylase PGAP1-like alpha/beta domain-containing protein</fullName>
    </recommendedName>
</protein>
<keyword evidence="3" id="KW-1185">Reference proteome</keyword>
<dbReference type="Gene3D" id="3.40.50.1820">
    <property type="entry name" value="alpha/beta hydrolase"/>
    <property type="match status" value="1"/>
</dbReference>
<dbReference type="SUPFAM" id="SSF53474">
    <property type="entry name" value="alpha/beta-Hydrolases"/>
    <property type="match status" value="1"/>
</dbReference>
<dbReference type="EMBL" id="RXLP01000002">
    <property type="protein sequence ID" value="TCD54897.1"/>
    <property type="molecule type" value="Genomic_DNA"/>
</dbReference>
<name>A0A4R0QWR8_9BIFI</name>
<evidence type="ECO:0000313" key="2">
    <source>
        <dbReference type="EMBL" id="TCD54897.1"/>
    </source>
</evidence>
<dbReference type="Proteomes" id="UP000291289">
    <property type="component" value="Unassembled WGS sequence"/>
</dbReference>
<feature type="domain" description="GPI inositol-deacylase PGAP1-like alpha/beta" evidence="1">
    <location>
        <begin position="361"/>
        <end position="465"/>
    </location>
</feature>